<evidence type="ECO:0000313" key="1">
    <source>
        <dbReference type="EMBL" id="MPM50295.1"/>
    </source>
</evidence>
<name>A0A645AAQ8_9ZZZZ</name>
<accession>A0A645AAQ8</accession>
<comment type="caution">
    <text evidence="1">The sequence shown here is derived from an EMBL/GenBank/DDBJ whole genome shotgun (WGS) entry which is preliminary data.</text>
</comment>
<dbReference type="AlphaFoldDB" id="A0A645AAQ8"/>
<organism evidence="1">
    <name type="scientific">bioreactor metagenome</name>
    <dbReference type="NCBI Taxonomy" id="1076179"/>
    <lineage>
        <taxon>unclassified sequences</taxon>
        <taxon>metagenomes</taxon>
        <taxon>ecological metagenomes</taxon>
    </lineage>
</organism>
<sequence>MAAYRAGDKRQRVLIKYDGERLFKSPRPREPDILRHILPNRAALLTGGDEAVRQGDGPLYLSVRSGLRRLSIFGGERRQLRKFFDLFVVNAAKRRASARVILVGKLFYPLITAWLQQSGGDRDRPNAGAVEQGNIFRISAARPRDAQLSAKVVRKTPRRLKCQREERAS</sequence>
<dbReference type="EMBL" id="VSSQ01012903">
    <property type="protein sequence ID" value="MPM50295.1"/>
    <property type="molecule type" value="Genomic_DNA"/>
</dbReference>
<protein>
    <submittedName>
        <fullName evidence="1">Uncharacterized protein</fullName>
    </submittedName>
</protein>
<gene>
    <name evidence="1" type="ORF">SDC9_97034</name>
</gene>
<reference evidence="1" key="1">
    <citation type="submission" date="2019-08" db="EMBL/GenBank/DDBJ databases">
        <authorList>
            <person name="Kucharzyk K."/>
            <person name="Murdoch R.W."/>
            <person name="Higgins S."/>
            <person name="Loffler F."/>
        </authorList>
    </citation>
    <scope>NUCLEOTIDE SEQUENCE</scope>
</reference>
<proteinExistence type="predicted"/>